<protein>
    <recommendedName>
        <fullName evidence="5">RxLR effector protein</fullName>
    </recommendedName>
</protein>
<sequence>MRFFYALAAVAVFFIDSEVSPVEAETSLIKLKPLKGAQVVTTPNTNKRFLRQYAEFEDEDSEERIKTGTVVLDTTKKIDDFFGIETINKVLDPKQIDEVLKGKKLFGWLDTKTFDDALNGDLMQKREIFAFWRANRLKPRTLTSFMNLHPALEKKYRFVYEAYEGYIKMIAAKKLSGMKRARETN</sequence>
<reference evidence="6 7" key="1">
    <citation type="submission" date="2013-11" db="EMBL/GenBank/DDBJ databases">
        <title>The Genome Sequence of Phytophthora parasitica P1569.</title>
        <authorList>
            <consortium name="The Broad Institute Genomics Platform"/>
            <person name="Russ C."/>
            <person name="Tyler B."/>
            <person name="Panabieres F."/>
            <person name="Shan W."/>
            <person name="Tripathy S."/>
            <person name="Grunwald N."/>
            <person name="Machado M."/>
            <person name="Johnson C.S."/>
            <person name="Arredondo F."/>
            <person name="Hong C."/>
            <person name="Coffey M."/>
            <person name="Young S.K."/>
            <person name="Zeng Q."/>
            <person name="Gargeya S."/>
            <person name="Fitzgerald M."/>
            <person name="Abouelleil A."/>
            <person name="Alvarado L."/>
            <person name="Chapman S.B."/>
            <person name="Gainer-Dewar J."/>
            <person name="Goldberg J."/>
            <person name="Griggs A."/>
            <person name="Gujja S."/>
            <person name="Hansen M."/>
            <person name="Howarth C."/>
            <person name="Imamovic A."/>
            <person name="Ireland A."/>
            <person name="Larimer J."/>
            <person name="McCowan C."/>
            <person name="Murphy C."/>
            <person name="Pearson M."/>
            <person name="Poon T.W."/>
            <person name="Priest M."/>
            <person name="Roberts A."/>
            <person name="Saif S."/>
            <person name="Shea T."/>
            <person name="Sykes S."/>
            <person name="Wortman J."/>
            <person name="Nusbaum C."/>
            <person name="Birren B."/>
        </authorList>
    </citation>
    <scope>NUCLEOTIDE SEQUENCE [LARGE SCALE GENOMIC DNA]</scope>
    <source>
        <strain evidence="6 7">P1569</strain>
    </source>
</reference>
<dbReference type="Proteomes" id="UP000018721">
    <property type="component" value="Unassembled WGS sequence"/>
</dbReference>
<dbReference type="AlphaFoldDB" id="V9EUY7"/>
<dbReference type="Pfam" id="PF16810">
    <property type="entry name" value="RXLR"/>
    <property type="match status" value="1"/>
</dbReference>
<comment type="similarity">
    <text evidence="2 5">Belongs to the RxLR effector family.</text>
</comment>
<evidence type="ECO:0000256" key="3">
    <source>
        <dbReference type="ARBA" id="ARBA00022525"/>
    </source>
</evidence>
<evidence type="ECO:0000256" key="2">
    <source>
        <dbReference type="ARBA" id="ARBA00010400"/>
    </source>
</evidence>
<comment type="function">
    <text evidence="5">Effector that suppresses plant defense responses during pathogen infection.</text>
</comment>
<evidence type="ECO:0000313" key="7">
    <source>
        <dbReference type="Proteomes" id="UP000018721"/>
    </source>
</evidence>
<organism evidence="6 7">
    <name type="scientific">Phytophthora nicotianae P1569</name>
    <dbReference type="NCBI Taxonomy" id="1317065"/>
    <lineage>
        <taxon>Eukaryota</taxon>
        <taxon>Sar</taxon>
        <taxon>Stramenopiles</taxon>
        <taxon>Oomycota</taxon>
        <taxon>Peronosporomycetes</taxon>
        <taxon>Peronosporales</taxon>
        <taxon>Peronosporaceae</taxon>
        <taxon>Phytophthora</taxon>
    </lineage>
</organism>
<dbReference type="GO" id="GO:0005576">
    <property type="term" value="C:extracellular region"/>
    <property type="evidence" value="ECO:0007669"/>
    <property type="project" value="UniProtKB-SubCell"/>
</dbReference>
<dbReference type="InterPro" id="IPR031825">
    <property type="entry name" value="RXLR"/>
</dbReference>
<gene>
    <name evidence="6" type="ORF">F443_12937</name>
</gene>
<name>V9EUY7_PHYNI</name>
<evidence type="ECO:0000256" key="1">
    <source>
        <dbReference type="ARBA" id="ARBA00004613"/>
    </source>
</evidence>
<comment type="caution">
    <text evidence="6">The sequence shown here is derived from an EMBL/GenBank/DDBJ whole genome shotgun (WGS) entry which is preliminary data.</text>
</comment>
<feature type="signal peptide" evidence="5">
    <location>
        <begin position="1"/>
        <end position="24"/>
    </location>
</feature>
<comment type="domain">
    <text evidence="5">The RxLR-dEER motif acts to carry the protein into the host cell cytoplasm through binding to cell surface phosphatidylinositol-3-phosphate.</text>
</comment>
<dbReference type="EMBL" id="ANIZ01002197">
    <property type="protein sequence ID" value="ETI41857.1"/>
    <property type="molecule type" value="Genomic_DNA"/>
</dbReference>
<proteinExistence type="inferred from homology"/>
<evidence type="ECO:0000256" key="4">
    <source>
        <dbReference type="ARBA" id="ARBA00022729"/>
    </source>
</evidence>
<dbReference type="HOGENOM" id="CLU_1499162_0_0_1"/>
<accession>V9EUY7</accession>
<keyword evidence="4 5" id="KW-0732">Signal</keyword>
<feature type="chain" id="PRO_5028521972" description="RxLR effector protein" evidence="5">
    <location>
        <begin position="25"/>
        <end position="185"/>
    </location>
</feature>
<keyword evidence="7" id="KW-1185">Reference proteome</keyword>
<keyword evidence="3 5" id="KW-0964">Secreted</keyword>
<comment type="subcellular location">
    <subcellularLocation>
        <location evidence="1 5">Secreted</location>
    </subcellularLocation>
</comment>
<evidence type="ECO:0000313" key="6">
    <source>
        <dbReference type="EMBL" id="ETI41857.1"/>
    </source>
</evidence>
<evidence type="ECO:0000256" key="5">
    <source>
        <dbReference type="RuleBase" id="RU367124"/>
    </source>
</evidence>